<feature type="transmembrane region" description="Helical" evidence="1">
    <location>
        <begin position="172"/>
        <end position="189"/>
    </location>
</feature>
<reference evidence="2 3" key="1">
    <citation type="submission" date="2022-10" db="EMBL/GenBank/DDBJ databases">
        <title>Host association and intracellularity evolved multiple times independently in the Rickettsiales.</title>
        <authorList>
            <person name="Castelli M."/>
            <person name="Nardi T."/>
            <person name="Gammuto L."/>
            <person name="Bellinzona G."/>
            <person name="Sabaneyeva E."/>
            <person name="Potekhin A."/>
            <person name="Serra V."/>
            <person name="Petroni G."/>
            <person name="Sassera D."/>
        </authorList>
    </citation>
    <scope>NUCLEOTIDE SEQUENCE [LARGE SCALE GENOMIC DNA]</scope>
    <source>
        <strain evidence="2 3">Kr 154-4</strain>
    </source>
</reference>
<organism evidence="2 3">
    <name type="scientific">Candidatus Trichorickettsia mobilis</name>
    <dbReference type="NCBI Taxonomy" id="1346319"/>
    <lineage>
        <taxon>Bacteria</taxon>
        <taxon>Pseudomonadati</taxon>
        <taxon>Pseudomonadota</taxon>
        <taxon>Alphaproteobacteria</taxon>
        <taxon>Rickettsiales</taxon>
        <taxon>Rickettsiaceae</taxon>
        <taxon>Rickettsieae</taxon>
        <taxon>Candidatus Trichorickettsia</taxon>
    </lineage>
</organism>
<accession>A0ABZ0UU71</accession>
<evidence type="ECO:0008006" key="4">
    <source>
        <dbReference type="Google" id="ProtNLM"/>
    </source>
</evidence>
<feature type="transmembrane region" description="Helical" evidence="1">
    <location>
        <begin position="257"/>
        <end position="280"/>
    </location>
</feature>
<keyword evidence="3" id="KW-1185">Reference proteome</keyword>
<feature type="transmembrane region" description="Helical" evidence="1">
    <location>
        <begin position="66"/>
        <end position="87"/>
    </location>
</feature>
<evidence type="ECO:0000313" key="2">
    <source>
        <dbReference type="EMBL" id="WPY00745.1"/>
    </source>
</evidence>
<dbReference type="RefSeq" id="WP_323738790.1">
    <property type="nucleotide sequence ID" value="NZ_CP112932.1"/>
</dbReference>
<proteinExistence type="predicted"/>
<keyword evidence="1" id="KW-0472">Membrane</keyword>
<feature type="transmembrane region" description="Helical" evidence="1">
    <location>
        <begin position="108"/>
        <end position="129"/>
    </location>
</feature>
<feature type="transmembrane region" description="Helical" evidence="1">
    <location>
        <begin position="232"/>
        <end position="251"/>
    </location>
</feature>
<feature type="transmembrane region" description="Helical" evidence="1">
    <location>
        <begin position="6"/>
        <end position="28"/>
    </location>
</feature>
<feature type="transmembrane region" description="Helical" evidence="1">
    <location>
        <begin position="195"/>
        <end position="220"/>
    </location>
</feature>
<protein>
    <recommendedName>
        <fullName evidence="4">MFS transporter</fullName>
    </recommendedName>
</protein>
<keyword evidence="1" id="KW-1133">Transmembrane helix</keyword>
<dbReference type="EMBL" id="CP112932">
    <property type="protein sequence ID" value="WPY00745.1"/>
    <property type="molecule type" value="Genomic_DNA"/>
</dbReference>
<sequence>MTNNLLSVALMTMAGSTFYYFIINIIYITEYFKRRFSYGITLLFLSFAIGILCGKQLIIFLDTHDFSFLILFNVISLSLVLLSIQFYNKNHHIIEESEIKFSYLIANTNLQTMASFIVFYILASISWHYSTYDIEQDPIILDLWILRKYELLTMLIFAIPIQYLLSKFSKYLLNLVFLIILMISFTSLLSSYTEAIIHLLLLGIISICMYGFLVSNLLILSDKFEGSQLHTAIILYFTIGAMGYYTGTAIGNRTFEIIGSSGLIASICIILTAYTLYYLLQFIRLKLYTR</sequence>
<evidence type="ECO:0000313" key="3">
    <source>
        <dbReference type="Proteomes" id="UP001326613"/>
    </source>
</evidence>
<feature type="transmembrane region" description="Helical" evidence="1">
    <location>
        <begin position="40"/>
        <end position="60"/>
    </location>
</feature>
<name>A0ABZ0UU71_9RICK</name>
<feature type="transmembrane region" description="Helical" evidence="1">
    <location>
        <begin position="149"/>
        <end position="165"/>
    </location>
</feature>
<dbReference type="InterPro" id="IPR036259">
    <property type="entry name" value="MFS_trans_sf"/>
</dbReference>
<keyword evidence="1" id="KW-0812">Transmembrane</keyword>
<dbReference type="Proteomes" id="UP001326613">
    <property type="component" value="Chromosome"/>
</dbReference>
<dbReference type="SUPFAM" id="SSF103473">
    <property type="entry name" value="MFS general substrate transporter"/>
    <property type="match status" value="1"/>
</dbReference>
<gene>
    <name evidence="2" type="ORF">Trichorick_00631</name>
</gene>
<evidence type="ECO:0000256" key="1">
    <source>
        <dbReference type="SAM" id="Phobius"/>
    </source>
</evidence>